<evidence type="ECO:0000256" key="12">
    <source>
        <dbReference type="ARBA" id="ARBA00023170"/>
    </source>
</evidence>
<keyword evidence="7" id="KW-0716">Sensory transduction</keyword>
<evidence type="ECO:0000256" key="2">
    <source>
        <dbReference type="ARBA" id="ARBA00009903"/>
    </source>
</evidence>
<feature type="domain" description="Protein kinase" evidence="16">
    <location>
        <begin position="508"/>
        <end position="818"/>
    </location>
</feature>
<feature type="domain" description="PAC" evidence="18">
    <location>
        <begin position="377"/>
        <end position="431"/>
    </location>
</feature>
<evidence type="ECO:0000256" key="6">
    <source>
        <dbReference type="ARBA" id="ARBA00022553"/>
    </source>
</evidence>
<organism evidence="19">
    <name type="scientific">Cylindrocystis sp. VAZE</name>
    <dbReference type="NCBI Taxonomy" id="1498949"/>
    <lineage>
        <taxon>Eukaryota</taxon>
        <taxon>Viridiplantae</taxon>
        <taxon>Streptophyta</taxon>
        <taxon>Zygnematophyceae</taxon>
        <taxon>Zygnematophycidae</taxon>
        <taxon>Zygnematales</taxon>
        <taxon>Mesotaeniaceae</taxon>
        <taxon>Cylindrocystis</taxon>
    </lineage>
</organism>
<dbReference type="Gene3D" id="3.30.450.20">
    <property type="entry name" value="PAS domain"/>
    <property type="match status" value="2"/>
</dbReference>
<evidence type="ECO:0000259" key="16">
    <source>
        <dbReference type="PROSITE" id="PS50011"/>
    </source>
</evidence>
<dbReference type="PROSITE" id="PS50112">
    <property type="entry name" value="PAS"/>
    <property type="match status" value="2"/>
</dbReference>
<keyword evidence="5" id="KW-0600">Photoreceptor protein</keyword>
<keyword evidence="8" id="KW-0808">Transferase</keyword>
<comment type="cofactor">
    <cofactor evidence="1">
        <name>FMN</name>
        <dbReference type="ChEBI" id="CHEBI:58210"/>
    </cofactor>
</comment>
<feature type="domain" description="PAS" evidence="17">
    <location>
        <begin position="50"/>
        <end position="123"/>
    </location>
</feature>
<feature type="compositionally biased region" description="Low complexity" evidence="15">
    <location>
        <begin position="246"/>
        <end position="288"/>
    </location>
</feature>
<feature type="compositionally biased region" description="Acidic residues" evidence="15">
    <location>
        <begin position="847"/>
        <end position="865"/>
    </location>
</feature>
<keyword evidence="9" id="KW-0547">Nucleotide-binding</keyword>
<evidence type="ECO:0000256" key="11">
    <source>
        <dbReference type="ARBA" id="ARBA00022840"/>
    </source>
</evidence>
<dbReference type="InterPro" id="IPR035965">
    <property type="entry name" value="PAS-like_dom_sf"/>
</dbReference>
<reference evidence="19" key="2">
    <citation type="submission" date="2014-01" db="EMBL/GenBank/DDBJ databases">
        <authorList>
            <person name="Li F.-W."/>
        </authorList>
    </citation>
    <scope>NUCLEOTIDE SEQUENCE</scope>
</reference>
<dbReference type="Pfam" id="PF13426">
    <property type="entry name" value="PAS_9"/>
    <property type="match status" value="2"/>
</dbReference>
<dbReference type="InterPro" id="IPR011009">
    <property type="entry name" value="Kinase-like_dom_sf"/>
</dbReference>
<proteinExistence type="evidence at transcript level"/>
<evidence type="ECO:0000313" key="19">
    <source>
        <dbReference type="EMBL" id="AHZ63914.1"/>
    </source>
</evidence>
<dbReference type="InterPro" id="IPR000014">
    <property type="entry name" value="PAS"/>
</dbReference>
<feature type="region of interest" description="Disordered" evidence="15">
    <location>
        <begin position="844"/>
        <end position="876"/>
    </location>
</feature>
<dbReference type="SUPFAM" id="SSF56112">
    <property type="entry name" value="Protein kinase-like (PK-like)"/>
    <property type="match status" value="1"/>
</dbReference>
<evidence type="ECO:0000256" key="15">
    <source>
        <dbReference type="SAM" id="MobiDB-lite"/>
    </source>
</evidence>
<dbReference type="EC" id="2.7.11.1" evidence="3"/>
<feature type="compositionally biased region" description="Low complexity" evidence="15">
    <location>
        <begin position="212"/>
        <end position="221"/>
    </location>
</feature>
<feature type="region of interest" description="Disordered" evidence="15">
    <location>
        <begin position="212"/>
        <end position="295"/>
    </location>
</feature>
<dbReference type="Gene3D" id="3.30.200.20">
    <property type="entry name" value="Phosphorylase Kinase, domain 1"/>
    <property type="match status" value="1"/>
</dbReference>
<dbReference type="InterPro" id="IPR001610">
    <property type="entry name" value="PAC"/>
</dbReference>
<keyword evidence="5" id="KW-0157">Chromophore</keyword>
<keyword evidence="12" id="KW-0675">Receptor</keyword>
<name>A0A059UJL5_9VIRI</name>
<dbReference type="FunFam" id="3.30.450.20:FF:000036">
    <property type="entry name" value="Putative LOV domain-containing protein"/>
    <property type="match status" value="1"/>
</dbReference>
<dbReference type="GO" id="GO:0009882">
    <property type="term" value="F:blue light photoreceptor activity"/>
    <property type="evidence" value="ECO:0007669"/>
    <property type="project" value="UniProtKB-ARBA"/>
</dbReference>
<evidence type="ECO:0000256" key="14">
    <source>
        <dbReference type="ARBA" id="ARBA00048679"/>
    </source>
</evidence>
<evidence type="ECO:0000256" key="1">
    <source>
        <dbReference type="ARBA" id="ARBA00001917"/>
    </source>
</evidence>
<dbReference type="InterPro" id="IPR000719">
    <property type="entry name" value="Prot_kinase_dom"/>
</dbReference>
<evidence type="ECO:0000256" key="8">
    <source>
        <dbReference type="ARBA" id="ARBA00022679"/>
    </source>
</evidence>
<evidence type="ECO:0000256" key="4">
    <source>
        <dbReference type="ARBA" id="ARBA00022527"/>
    </source>
</evidence>
<dbReference type="GO" id="GO:0007010">
    <property type="term" value="P:cytoskeleton organization"/>
    <property type="evidence" value="ECO:0007669"/>
    <property type="project" value="UniProtKB-ARBA"/>
</dbReference>
<accession>A0A059UJL5</accession>
<evidence type="ECO:0000256" key="9">
    <source>
        <dbReference type="ARBA" id="ARBA00022741"/>
    </source>
</evidence>
<dbReference type="InterPro" id="IPR008271">
    <property type="entry name" value="Ser/Thr_kinase_AS"/>
</dbReference>
<comment type="catalytic activity">
    <reaction evidence="13">
        <text>L-threonyl-[protein] + ATP = O-phospho-L-threonyl-[protein] + ADP + H(+)</text>
        <dbReference type="Rhea" id="RHEA:46608"/>
        <dbReference type="Rhea" id="RHEA-COMP:11060"/>
        <dbReference type="Rhea" id="RHEA-COMP:11605"/>
        <dbReference type="ChEBI" id="CHEBI:15378"/>
        <dbReference type="ChEBI" id="CHEBI:30013"/>
        <dbReference type="ChEBI" id="CHEBI:30616"/>
        <dbReference type="ChEBI" id="CHEBI:61977"/>
        <dbReference type="ChEBI" id="CHEBI:456216"/>
        <dbReference type="EC" id="2.7.11.1"/>
    </reaction>
</comment>
<dbReference type="CDD" id="cd00130">
    <property type="entry name" value="PAS"/>
    <property type="match status" value="2"/>
</dbReference>
<evidence type="ECO:0000256" key="3">
    <source>
        <dbReference type="ARBA" id="ARBA00012513"/>
    </source>
</evidence>
<feature type="domain" description="PAC" evidence="18">
    <location>
        <begin position="124"/>
        <end position="178"/>
    </location>
</feature>
<evidence type="ECO:0000259" key="17">
    <source>
        <dbReference type="PROSITE" id="PS50112"/>
    </source>
</evidence>
<dbReference type="Gene3D" id="1.10.510.10">
    <property type="entry name" value="Transferase(Phosphotransferase) domain 1"/>
    <property type="match status" value="1"/>
</dbReference>
<dbReference type="AlphaFoldDB" id="A0A059UJL5"/>
<feature type="domain" description="PAS" evidence="17">
    <location>
        <begin position="303"/>
        <end position="376"/>
    </location>
</feature>
<dbReference type="GO" id="GO:0004674">
    <property type="term" value="F:protein serine/threonine kinase activity"/>
    <property type="evidence" value="ECO:0007669"/>
    <property type="project" value="UniProtKB-KW"/>
</dbReference>
<keyword evidence="11" id="KW-0067">ATP-binding</keyword>
<dbReference type="PROSITE" id="PS50011">
    <property type="entry name" value="PROTEIN_KINASE_DOM"/>
    <property type="match status" value="1"/>
</dbReference>
<keyword evidence="4" id="KW-0723">Serine/threonine-protein kinase</keyword>
<protein>
    <recommendedName>
        <fullName evidence="3">non-specific serine/threonine protein kinase</fullName>
        <ecNumber evidence="3">2.7.11.1</ecNumber>
    </recommendedName>
</protein>
<dbReference type="Pfam" id="PF00069">
    <property type="entry name" value="Pkinase"/>
    <property type="match status" value="1"/>
</dbReference>
<dbReference type="PROSITE" id="PS50113">
    <property type="entry name" value="PAC"/>
    <property type="match status" value="2"/>
</dbReference>
<dbReference type="SUPFAM" id="SSF55785">
    <property type="entry name" value="PYP-like sensor domain (PAS domain)"/>
    <property type="match status" value="2"/>
</dbReference>
<dbReference type="PROSITE" id="PS00108">
    <property type="entry name" value="PROTEIN_KINASE_ST"/>
    <property type="match status" value="1"/>
</dbReference>
<feature type="region of interest" description="Disordered" evidence="15">
    <location>
        <begin position="1"/>
        <end position="29"/>
    </location>
</feature>
<dbReference type="PANTHER" id="PTHR45637">
    <property type="entry name" value="FLIPPASE KINASE 1-RELATED"/>
    <property type="match status" value="1"/>
</dbReference>
<dbReference type="FunFam" id="3.30.450.20:FF:000135">
    <property type="entry name" value="Ptaureo1a lov2 domain"/>
    <property type="match status" value="1"/>
</dbReference>
<evidence type="ECO:0000256" key="7">
    <source>
        <dbReference type="ARBA" id="ARBA00022606"/>
    </source>
</evidence>
<reference evidence="19" key="1">
    <citation type="journal article" date="2014" name="Proc. Natl. Acad. Sci. U.S.A.">
        <title>Horizontal transfer of an adaptive chimeric photoreceptor from bryophytes to ferns.</title>
        <authorList>
            <person name="Li F.W."/>
            <person name="Villarreal J.C."/>
            <person name="Kelly S."/>
            <person name="Rothfels C.J."/>
            <person name="Melkonian M."/>
            <person name="Frangedakis E."/>
            <person name="Ruhsam M."/>
            <person name="Sigel E.M."/>
            <person name="Der J.P."/>
            <person name="Pittermann J."/>
            <person name="Burge D.O."/>
            <person name="Pokorny L."/>
            <person name="Larsson A."/>
            <person name="Chen T."/>
            <person name="Weststrand S."/>
            <person name="Thomas P."/>
            <person name="Carpenter E."/>
            <person name="Zhang Y."/>
            <person name="Tian Z."/>
            <person name="Chen L."/>
            <person name="Yan Z."/>
            <person name="Zhu Y."/>
            <person name="Sun X."/>
            <person name="Wang J."/>
            <person name="Stevenson D.W."/>
            <person name="Crandall-Stotler B.J."/>
            <person name="Shaw A.J."/>
            <person name="Deyholos M.K."/>
            <person name="Soltis D.E."/>
            <person name="Graham S.W."/>
            <person name="Windham M.D."/>
            <person name="Langdale J.A."/>
            <person name="Wong G.K."/>
            <person name="Mathews S."/>
            <person name="Pryer K.M."/>
        </authorList>
    </citation>
    <scope>NUCLEOTIDE SEQUENCE</scope>
</reference>
<evidence type="ECO:0000259" key="18">
    <source>
        <dbReference type="PROSITE" id="PS50113"/>
    </source>
</evidence>
<dbReference type="FunFam" id="1.10.510.10:FF:000024">
    <property type="entry name" value="Probable serine/threonine-protein kinase cot-1"/>
    <property type="match status" value="1"/>
</dbReference>
<comment type="catalytic activity">
    <reaction evidence="14">
        <text>L-seryl-[protein] + ATP = O-phospho-L-seryl-[protein] + ADP + H(+)</text>
        <dbReference type="Rhea" id="RHEA:17989"/>
        <dbReference type="Rhea" id="RHEA-COMP:9863"/>
        <dbReference type="Rhea" id="RHEA-COMP:11604"/>
        <dbReference type="ChEBI" id="CHEBI:15378"/>
        <dbReference type="ChEBI" id="CHEBI:29999"/>
        <dbReference type="ChEBI" id="CHEBI:30616"/>
        <dbReference type="ChEBI" id="CHEBI:83421"/>
        <dbReference type="ChEBI" id="CHEBI:456216"/>
        <dbReference type="EC" id="2.7.11.1"/>
    </reaction>
</comment>
<dbReference type="SMART" id="SM00086">
    <property type="entry name" value="PAC"/>
    <property type="match status" value="2"/>
</dbReference>
<gene>
    <name evidence="19" type="primary">PHOT1</name>
</gene>
<evidence type="ECO:0000256" key="10">
    <source>
        <dbReference type="ARBA" id="ARBA00022777"/>
    </source>
</evidence>
<dbReference type="CDD" id="cd05574">
    <property type="entry name" value="STKc_phototropin_like"/>
    <property type="match status" value="1"/>
</dbReference>
<dbReference type="EMBL" id="KJ195113">
    <property type="protein sequence ID" value="AHZ63914.1"/>
    <property type="molecule type" value="mRNA"/>
</dbReference>
<comment type="similarity">
    <text evidence="2">Belongs to the protein kinase superfamily. AGC Ser/Thr protein kinase family.</text>
</comment>
<keyword evidence="6" id="KW-0597">Phosphoprotein</keyword>
<evidence type="ECO:0000256" key="13">
    <source>
        <dbReference type="ARBA" id="ARBA00047899"/>
    </source>
</evidence>
<dbReference type="GO" id="GO:0005524">
    <property type="term" value="F:ATP binding"/>
    <property type="evidence" value="ECO:0007669"/>
    <property type="project" value="UniProtKB-KW"/>
</dbReference>
<dbReference type="SMART" id="SM00220">
    <property type="entry name" value="S_TKc"/>
    <property type="match status" value="1"/>
</dbReference>
<sequence>MDPAQGIRKMPFQSDGSDFSEGDRKRQNGNGRLASAEVEVPGPAGKVLVQAGGLKDILSTFTQTFVMSDATKPDVPIMFASEGFYRMTGYAPSEVIGRNCRFLQGPDTDQTEISRLRESVASGANFCGRLLNYRKDGTPFWNLLTVSPIKDDEGRVIRFVGMQVEVTKSTEGRAELLRRVDNEAPVSLINYDSRQREAANSRVQELVEAVAQNQNHQQQQQPPFLAPSCSRSRSLSVDEMGGGGSLRSASSTSSGFFTPPGSERSKSSGQQRSGRQSESSLGGAEAAARMSLDDEGKKRLGRKGLDLATTLERIQKNFVITDPRLPDNPIIFASDDFLQLTEYSREEVLGRNCRFLQGKDTDRGTVKKIRQAIEAQADITVQLLNYTKSGKPFWNLFHLQAVKDSQGLLQYFIGVQLDASEYVEPEPRAEERKLAEGVEAEGSKQVQQTAENVGVGLKELPDAHQPKKDLWKFHSEAVAPLPHARMSANWAPISKILERDGRIGLKDFRPVRPLGCGDTGSVHLVELKHSDDGEVEAEAEDSQRPPRKFLYAMKAMDKLVMVKRNKVHRACMERCILGLTDHPLLPTLYASFQTSTHVCLITDYAPGGELFQLLDEQPRKQFPEEVARFFASEVLVALEYLHYKGVVYRDLKPENILIRESGHLMLTDFDLSFMGTTVPQRRKGSAPVLSSLPEDARDGEGEEAPVFFAEPEGTSNSFVGTEEYIAPEIINGVGHGFQVDWWAFGILLYELLYGRTPFRGSCRTKTFSNILSRDLVFPAAPETSAAAKDLVVRLLERDPALRLGGSGGVHEIKAHAFFSDTPWPLLLCQPVPDLVLFRSPLGGGRDLDEEGAGEAGEDGDEDWEDGEGRNSLSLPP</sequence>
<dbReference type="InterPro" id="IPR000700">
    <property type="entry name" value="PAS-assoc_C"/>
</dbReference>
<evidence type="ECO:0000256" key="5">
    <source>
        <dbReference type="ARBA" id="ARBA00022543"/>
    </source>
</evidence>
<keyword evidence="10" id="KW-0418">Kinase</keyword>
<dbReference type="NCBIfam" id="TIGR00229">
    <property type="entry name" value="sensory_box"/>
    <property type="match status" value="2"/>
</dbReference>